<dbReference type="GO" id="GO:0000155">
    <property type="term" value="F:phosphorelay sensor kinase activity"/>
    <property type="evidence" value="ECO:0007669"/>
    <property type="project" value="InterPro"/>
</dbReference>
<comment type="subcellular location">
    <subcellularLocation>
        <location evidence="2">Cell membrane</location>
        <topology evidence="2">Multi-pass membrane protein</topology>
    </subcellularLocation>
</comment>
<feature type="domain" description="PAC" evidence="20">
    <location>
        <begin position="599"/>
        <end position="651"/>
    </location>
</feature>
<proteinExistence type="predicted"/>
<feature type="compositionally biased region" description="Basic residues" evidence="15">
    <location>
        <begin position="15"/>
        <end position="30"/>
    </location>
</feature>
<dbReference type="InterPro" id="IPR004358">
    <property type="entry name" value="Sig_transdc_His_kin-like_C"/>
</dbReference>
<organism evidence="21 22">
    <name type="scientific">Rhodovastum atsumiense</name>
    <dbReference type="NCBI Taxonomy" id="504468"/>
    <lineage>
        <taxon>Bacteria</taxon>
        <taxon>Pseudomonadati</taxon>
        <taxon>Pseudomonadota</taxon>
        <taxon>Alphaproteobacteria</taxon>
        <taxon>Acetobacterales</taxon>
        <taxon>Acetobacteraceae</taxon>
        <taxon>Rhodovastum</taxon>
    </lineage>
</organism>
<dbReference type="SUPFAM" id="SSF55874">
    <property type="entry name" value="ATPase domain of HSP90 chaperone/DNA topoisomerase II/histidine kinase"/>
    <property type="match status" value="1"/>
</dbReference>
<feature type="region of interest" description="Disordered" evidence="15">
    <location>
        <begin position="1055"/>
        <end position="1076"/>
    </location>
</feature>
<dbReference type="InterPro" id="IPR036097">
    <property type="entry name" value="HisK_dim/P_sf"/>
</dbReference>
<feature type="compositionally biased region" description="Basic and acidic residues" evidence="15">
    <location>
        <begin position="919"/>
        <end position="931"/>
    </location>
</feature>
<reference evidence="21 22" key="1">
    <citation type="submission" date="2019-09" db="EMBL/GenBank/DDBJ databases">
        <title>Genome sequence of Rhodovastum atsumiense, a diverse member of the Acetobacteraceae family of non-sulfur purple photosynthetic bacteria.</title>
        <authorList>
            <person name="Meyer T."/>
            <person name="Kyndt J."/>
        </authorList>
    </citation>
    <scope>NUCLEOTIDE SEQUENCE [LARGE SCALE GENOMIC DNA]</scope>
    <source>
        <strain evidence="21 22">DSM 21279</strain>
    </source>
</reference>
<dbReference type="PANTHER" id="PTHR43065:SF46">
    <property type="entry name" value="C4-DICARBOXYLATE TRANSPORT SENSOR PROTEIN DCTB"/>
    <property type="match status" value="1"/>
</dbReference>
<dbReference type="InterPro" id="IPR036890">
    <property type="entry name" value="HATPase_C_sf"/>
</dbReference>
<feature type="transmembrane region" description="Helical" evidence="16">
    <location>
        <begin position="261"/>
        <end position="280"/>
    </location>
</feature>
<keyword evidence="22" id="KW-1185">Reference proteome</keyword>
<keyword evidence="4" id="KW-1003">Cell membrane</keyword>
<dbReference type="InterPro" id="IPR001789">
    <property type="entry name" value="Sig_transdc_resp-reg_receiver"/>
</dbReference>
<feature type="domain" description="Response regulatory" evidence="18">
    <location>
        <begin position="1081"/>
        <end position="1196"/>
    </location>
</feature>
<evidence type="ECO:0000256" key="10">
    <source>
        <dbReference type="ARBA" id="ARBA00022840"/>
    </source>
</evidence>
<dbReference type="SUPFAM" id="SSF55785">
    <property type="entry name" value="PYP-like sensor domain (PAS domain)"/>
    <property type="match status" value="2"/>
</dbReference>
<dbReference type="AlphaFoldDB" id="A0A5M6IL50"/>
<evidence type="ECO:0000256" key="9">
    <source>
        <dbReference type="ARBA" id="ARBA00022777"/>
    </source>
</evidence>
<feature type="transmembrane region" description="Helical" evidence="16">
    <location>
        <begin position="146"/>
        <end position="168"/>
    </location>
</feature>
<dbReference type="PRINTS" id="PR00344">
    <property type="entry name" value="BCTRLSENSOR"/>
</dbReference>
<feature type="transmembrane region" description="Helical" evidence="16">
    <location>
        <begin position="122"/>
        <end position="140"/>
    </location>
</feature>
<dbReference type="EC" id="2.7.13.3" evidence="3"/>
<dbReference type="GO" id="GO:0005524">
    <property type="term" value="F:ATP binding"/>
    <property type="evidence" value="ECO:0007669"/>
    <property type="project" value="UniProtKB-KW"/>
</dbReference>
<dbReference type="Pfam" id="PF05231">
    <property type="entry name" value="MASE1"/>
    <property type="match status" value="1"/>
</dbReference>
<feature type="modified residue" description="4-aspartylphosphate" evidence="14">
    <location>
        <position position="989"/>
    </location>
</feature>
<dbReference type="CDD" id="cd00156">
    <property type="entry name" value="REC"/>
    <property type="match status" value="1"/>
</dbReference>
<dbReference type="SMART" id="SM00091">
    <property type="entry name" value="PAS"/>
    <property type="match status" value="2"/>
</dbReference>
<dbReference type="GO" id="GO:0005886">
    <property type="term" value="C:plasma membrane"/>
    <property type="evidence" value="ECO:0007669"/>
    <property type="project" value="UniProtKB-SubCell"/>
</dbReference>
<feature type="transmembrane region" description="Helical" evidence="16">
    <location>
        <begin position="71"/>
        <end position="91"/>
    </location>
</feature>
<dbReference type="EMBL" id="VWPK01000091">
    <property type="protein sequence ID" value="KAA5608298.1"/>
    <property type="molecule type" value="Genomic_DNA"/>
</dbReference>
<evidence type="ECO:0000256" key="14">
    <source>
        <dbReference type="PROSITE-ProRule" id="PRU00169"/>
    </source>
</evidence>
<feature type="domain" description="PAS" evidence="19">
    <location>
        <begin position="526"/>
        <end position="595"/>
    </location>
</feature>
<evidence type="ECO:0000256" key="5">
    <source>
        <dbReference type="ARBA" id="ARBA00022553"/>
    </source>
</evidence>
<accession>A0A5M6IL50</accession>
<evidence type="ECO:0000256" key="4">
    <source>
        <dbReference type="ARBA" id="ARBA00022475"/>
    </source>
</evidence>
<evidence type="ECO:0000256" key="7">
    <source>
        <dbReference type="ARBA" id="ARBA00022692"/>
    </source>
</evidence>
<comment type="catalytic activity">
    <reaction evidence="1">
        <text>ATP + protein L-histidine = ADP + protein N-phospho-L-histidine.</text>
        <dbReference type="EC" id="2.7.13.3"/>
    </reaction>
</comment>
<keyword evidence="5 14" id="KW-0597">Phosphoprotein</keyword>
<keyword evidence="12" id="KW-0902">Two-component regulatory system</keyword>
<evidence type="ECO:0000259" key="19">
    <source>
        <dbReference type="PROSITE" id="PS50112"/>
    </source>
</evidence>
<keyword evidence="8" id="KW-0547">Nucleotide-binding</keyword>
<feature type="transmembrane region" description="Helical" evidence="16">
    <location>
        <begin position="300"/>
        <end position="327"/>
    </location>
</feature>
<dbReference type="OrthoDB" id="9796100at2"/>
<dbReference type="SMART" id="SM00388">
    <property type="entry name" value="HisKA"/>
    <property type="match status" value="1"/>
</dbReference>
<dbReference type="SMART" id="SM00448">
    <property type="entry name" value="REC"/>
    <property type="match status" value="2"/>
</dbReference>
<evidence type="ECO:0000256" key="2">
    <source>
        <dbReference type="ARBA" id="ARBA00004651"/>
    </source>
</evidence>
<dbReference type="Pfam" id="PF02518">
    <property type="entry name" value="HATPase_c"/>
    <property type="match status" value="1"/>
</dbReference>
<gene>
    <name evidence="21" type="ORF">F1189_29735</name>
</gene>
<dbReference type="SUPFAM" id="SSF47384">
    <property type="entry name" value="Homodimeric domain of signal transducing histidine kinase"/>
    <property type="match status" value="1"/>
</dbReference>
<dbReference type="CDD" id="cd00130">
    <property type="entry name" value="PAS"/>
    <property type="match status" value="2"/>
</dbReference>
<dbReference type="Pfam" id="PF00072">
    <property type="entry name" value="Response_reg"/>
    <property type="match status" value="2"/>
</dbReference>
<evidence type="ECO:0000256" key="13">
    <source>
        <dbReference type="ARBA" id="ARBA00023136"/>
    </source>
</evidence>
<dbReference type="NCBIfam" id="TIGR00229">
    <property type="entry name" value="sensory_box"/>
    <property type="match status" value="2"/>
</dbReference>
<evidence type="ECO:0000256" key="1">
    <source>
        <dbReference type="ARBA" id="ARBA00000085"/>
    </source>
</evidence>
<keyword evidence="9" id="KW-0418">Kinase</keyword>
<evidence type="ECO:0000256" key="11">
    <source>
        <dbReference type="ARBA" id="ARBA00022989"/>
    </source>
</evidence>
<feature type="domain" description="Histidine kinase" evidence="17">
    <location>
        <begin position="689"/>
        <end position="911"/>
    </location>
</feature>
<dbReference type="PROSITE" id="PS50113">
    <property type="entry name" value="PAC"/>
    <property type="match status" value="2"/>
</dbReference>
<dbReference type="InterPro" id="IPR005467">
    <property type="entry name" value="His_kinase_dom"/>
</dbReference>
<dbReference type="SUPFAM" id="SSF52172">
    <property type="entry name" value="CheY-like"/>
    <property type="match status" value="2"/>
</dbReference>
<dbReference type="Gene3D" id="1.10.287.130">
    <property type="match status" value="1"/>
</dbReference>
<evidence type="ECO:0000313" key="22">
    <source>
        <dbReference type="Proteomes" id="UP000325255"/>
    </source>
</evidence>
<dbReference type="PROSITE" id="PS50109">
    <property type="entry name" value="HIS_KIN"/>
    <property type="match status" value="1"/>
</dbReference>
<keyword evidence="10" id="KW-0067">ATP-binding</keyword>
<feature type="domain" description="PAC" evidence="20">
    <location>
        <begin position="473"/>
        <end position="525"/>
    </location>
</feature>
<dbReference type="InterPro" id="IPR003661">
    <property type="entry name" value="HisK_dim/P_dom"/>
</dbReference>
<sequence>MPRRPPTPLRAAAAGRRRRPARRPIRRRPVGLRGGGTIMNASPPDASPGSGGFTPGSADKRLDAPVTPGRGGAAALFGLAYCAAVLLGHALSLRPSAVATFWPGAGLYVAAMLLAPPRRWPALIAAAGAASILAHVWLLAGPFALSLGSVAASGLEAVAAAVIIRFLLRGSGGGIEPACRLRDTLAVGAASLAAPVAGATVGAAAVAALAGASFAEVWPVWWVADAVGIAVAAPLTLAAVRAWKERSALAAPLPKGRLLEAVAALAAVVACTAAVFWLPLSQMRPAFWTLPPLMWVALRHGQFGATAAAALLALTAAVGTAAGAGPYLRPGLTPADQALILQMFVFVATAMAQLLAAAVNERAAAFSRLAAANAGLEAAVAARTADLTAVNARLAESEARLRLFVERAPAAIAMFDTEMRYLTVSRRFLGDFAADASLDPQSVIGRSHYDVVPEIPERWREIHRRVIGGETLSAGEDPYPHADGRTDWVRWEMTPWHRADGSVGGAVLAAEMVTPRRQAEAALAESEARLRDLVQTLDLGTFMARDPDGTIRFWSKGGECLYGWTAAEAVGRVSHDLLQTVFPVPLAEIEAALERDGEWTGDLRHRTKDGRDLIVSARKVLRRGADGRSLTVLEALTDMTAQRRTEAALAELNAHLEERVRAEVAAREEAQARAAHAQRIQALGQLAGGIAHDFNNILQSVSGAAMLIERRPGDHDKVRRLARTAIDAADRGASITQRLLSFARRDEMRTDVIATADLLGGMREVLAHTLGSVVNVRTEVPADIPPVLADRGQLETALVNLGTNARDAMPGGGTLTFSAEAEHVPAGGMHPAGMAPGDYVRISASDTGHGMDAATLAQVAEPFFTTKPPGQGTGLGLPMVKGFAEQSGGGFTITSSPGAGTTASLWLRQATEDTEDTEDAGHPQPEEERGGRSGVGAARVLLVDDDDLVRETLAAQLEDVGFATLVATSGHEALALLQAGEVVDALVSDLSMPDMNGVETIRQARALRPRLPCFLLTGYVGERAALAAEDSFTLVRKPVAGHALAARIEASLEAARDPDGERHAAPDTGDGAAPGAGEGVTVMVVEDDDSLREALVDFLDLEGIRAVGATNGREALRLLSSGCRPDAIILDLMMPEMNGWEFRRAQMGLPELRDIPVFVVSGVNVPSSELDTLEAVEFVQKPFDPSRLVTTVAQLAGRRNG</sequence>
<keyword evidence="7 16" id="KW-0812">Transmembrane</keyword>
<dbReference type="Pfam" id="PF00512">
    <property type="entry name" value="HisKA"/>
    <property type="match status" value="1"/>
</dbReference>
<evidence type="ECO:0000313" key="21">
    <source>
        <dbReference type="EMBL" id="KAA5608298.1"/>
    </source>
</evidence>
<dbReference type="PROSITE" id="PS50112">
    <property type="entry name" value="PAS"/>
    <property type="match status" value="1"/>
</dbReference>
<feature type="transmembrane region" description="Helical" evidence="16">
    <location>
        <begin position="220"/>
        <end position="240"/>
    </location>
</feature>
<keyword evidence="6" id="KW-0808">Transferase</keyword>
<dbReference type="Gene3D" id="3.40.50.2300">
    <property type="match status" value="2"/>
</dbReference>
<evidence type="ECO:0000259" key="17">
    <source>
        <dbReference type="PROSITE" id="PS50109"/>
    </source>
</evidence>
<evidence type="ECO:0000259" key="20">
    <source>
        <dbReference type="PROSITE" id="PS50113"/>
    </source>
</evidence>
<dbReference type="Pfam" id="PF08448">
    <property type="entry name" value="PAS_4"/>
    <property type="match status" value="2"/>
</dbReference>
<evidence type="ECO:0000259" key="18">
    <source>
        <dbReference type="PROSITE" id="PS50110"/>
    </source>
</evidence>
<dbReference type="SMART" id="SM00387">
    <property type="entry name" value="HATPase_c"/>
    <property type="match status" value="1"/>
</dbReference>
<dbReference type="PANTHER" id="PTHR43065">
    <property type="entry name" value="SENSOR HISTIDINE KINASE"/>
    <property type="match status" value="1"/>
</dbReference>
<feature type="transmembrane region" description="Helical" evidence="16">
    <location>
        <begin position="189"/>
        <end position="214"/>
    </location>
</feature>
<feature type="transmembrane region" description="Helical" evidence="16">
    <location>
        <begin position="97"/>
        <end position="115"/>
    </location>
</feature>
<protein>
    <recommendedName>
        <fullName evidence="3">histidine kinase</fullName>
        <ecNumber evidence="3">2.7.13.3</ecNumber>
    </recommendedName>
</protein>
<feature type="region of interest" description="Disordered" evidence="15">
    <location>
        <begin position="1"/>
        <end position="60"/>
    </location>
</feature>
<dbReference type="InterPro" id="IPR035965">
    <property type="entry name" value="PAS-like_dom_sf"/>
</dbReference>
<evidence type="ECO:0000256" key="6">
    <source>
        <dbReference type="ARBA" id="ARBA00022679"/>
    </source>
</evidence>
<feature type="domain" description="Response regulatory" evidence="18">
    <location>
        <begin position="939"/>
        <end position="1052"/>
    </location>
</feature>
<dbReference type="Gene3D" id="3.30.565.10">
    <property type="entry name" value="Histidine kinase-like ATPase, C-terminal domain"/>
    <property type="match status" value="1"/>
</dbReference>
<dbReference type="InterPro" id="IPR003594">
    <property type="entry name" value="HATPase_dom"/>
</dbReference>
<dbReference type="InterPro" id="IPR011006">
    <property type="entry name" value="CheY-like_superfamily"/>
</dbReference>
<evidence type="ECO:0000256" key="16">
    <source>
        <dbReference type="SAM" id="Phobius"/>
    </source>
</evidence>
<keyword evidence="11 16" id="KW-1133">Transmembrane helix</keyword>
<dbReference type="Proteomes" id="UP000325255">
    <property type="component" value="Unassembled WGS sequence"/>
</dbReference>
<feature type="compositionally biased region" description="Basic and acidic residues" evidence="15">
    <location>
        <begin position="1055"/>
        <end position="1065"/>
    </location>
</feature>
<dbReference type="PROSITE" id="PS50110">
    <property type="entry name" value="RESPONSE_REGULATORY"/>
    <property type="match status" value="2"/>
</dbReference>
<keyword evidence="13 16" id="KW-0472">Membrane</keyword>
<dbReference type="InterPro" id="IPR013656">
    <property type="entry name" value="PAS_4"/>
</dbReference>
<dbReference type="InterPro" id="IPR000014">
    <property type="entry name" value="PAS"/>
</dbReference>
<dbReference type="Gene3D" id="3.30.450.20">
    <property type="entry name" value="PAS domain"/>
    <property type="match status" value="2"/>
</dbReference>
<feature type="modified residue" description="4-aspartylphosphate" evidence="14">
    <location>
        <position position="1131"/>
    </location>
</feature>
<dbReference type="InterPro" id="IPR007895">
    <property type="entry name" value="MASE1"/>
</dbReference>
<feature type="transmembrane region" description="Helical" evidence="16">
    <location>
        <begin position="339"/>
        <end position="359"/>
    </location>
</feature>
<dbReference type="CDD" id="cd00082">
    <property type="entry name" value="HisKA"/>
    <property type="match status" value="1"/>
</dbReference>
<evidence type="ECO:0000256" key="3">
    <source>
        <dbReference type="ARBA" id="ARBA00012438"/>
    </source>
</evidence>
<name>A0A5M6IL50_9PROT</name>
<feature type="region of interest" description="Disordered" evidence="15">
    <location>
        <begin position="912"/>
        <end position="935"/>
    </location>
</feature>
<dbReference type="InterPro" id="IPR000700">
    <property type="entry name" value="PAS-assoc_C"/>
</dbReference>
<evidence type="ECO:0000256" key="8">
    <source>
        <dbReference type="ARBA" id="ARBA00022741"/>
    </source>
</evidence>
<evidence type="ECO:0000256" key="15">
    <source>
        <dbReference type="SAM" id="MobiDB-lite"/>
    </source>
</evidence>
<comment type="caution">
    <text evidence="21">The sequence shown here is derived from an EMBL/GenBank/DDBJ whole genome shotgun (WGS) entry which is preliminary data.</text>
</comment>
<evidence type="ECO:0000256" key="12">
    <source>
        <dbReference type="ARBA" id="ARBA00023012"/>
    </source>
</evidence>